<dbReference type="RefSeq" id="WP_310422042.1">
    <property type="nucleotide sequence ID" value="NZ_JAVDYC010000001.1"/>
</dbReference>
<name>A0AAE3ZWD5_9ACTN</name>
<feature type="transmembrane region" description="Helical" evidence="5">
    <location>
        <begin position="161"/>
        <end position="181"/>
    </location>
</feature>
<keyword evidence="4 5" id="KW-0472">Membrane</keyword>
<evidence type="ECO:0000256" key="1">
    <source>
        <dbReference type="ARBA" id="ARBA00004141"/>
    </source>
</evidence>
<proteinExistence type="predicted"/>
<evidence type="ECO:0000313" key="8">
    <source>
        <dbReference type="Proteomes" id="UP001183629"/>
    </source>
</evidence>
<dbReference type="PANTHER" id="PTHR43027">
    <property type="entry name" value="DOXORUBICIN RESISTANCE ABC TRANSPORTER PERMEASE PROTEIN DRRC-RELATED"/>
    <property type="match status" value="1"/>
</dbReference>
<protein>
    <submittedName>
        <fullName evidence="7">ABC-2 type transport system permease protein</fullName>
    </submittedName>
</protein>
<evidence type="ECO:0000256" key="3">
    <source>
        <dbReference type="ARBA" id="ARBA00022989"/>
    </source>
</evidence>
<dbReference type="Proteomes" id="UP001183629">
    <property type="component" value="Unassembled WGS sequence"/>
</dbReference>
<feature type="domain" description="ABC-2 type transporter transmembrane" evidence="6">
    <location>
        <begin position="9"/>
        <end position="206"/>
    </location>
</feature>
<organism evidence="7 8">
    <name type="scientific">Catenuloplanes niger</name>
    <dbReference type="NCBI Taxonomy" id="587534"/>
    <lineage>
        <taxon>Bacteria</taxon>
        <taxon>Bacillati</taxon>
        <taxon>Actinomycetota</taxon>
        <taxon>Actinomycetes</taxon>
        <taxon>Micromonosporales</taxon>
        <taxon>Micromonosporaceae</taxon>
        <taxon>Catenuloplanes</taxon>
    </lineage>
</organism>
<gene>
    <name evidence="7" type="ORF">J2S44_006659</name>
</gene>
<dbReference type="EMBL" id="JAVDYC010000001">
    <property type="protein sequence ID" value="MDR7326409.1"/>
    <property type="molecule type" value="Genomic_DNA"/>
</dbReference>
<evidence type="ECO:0000256" key="5">
    <source>
        <dbReference type="SAM" id="Phobius"/>
    </source>
</evidence>
<keyword evidence="3 5" id="KW-1133">Transmembrane helix</keyword>
<reference evidence="7 8" key="1">
    <citation type="submission" date="2023-07" db="EMBL/GenBank/DDBJ databases">
        <title>Sequencing the genomes of 1000 actinobacteria strains.</title>
        <authorList>
            <person name="Klenk H.-P."/>
        </authorList>
    </citation>
    <scope>NUCLEOTIDE SEQUENCE [LARGE SCALE GENOMIC DNA]</scope>
    <source>
        <strain evidence="7 8">DSM 44711</strain>
    </source>
</reference>
<accession>A0AAE3ZWD5</accession>
<dbReference type="PANTHER" id="PTHR43027:SF2">
    <property type="entry name" value="TRANSPORT PERMEASE PROTEIN"/>
    <property type="match status" value="1"/>
</dbReference>
<dbReference type="InterPro" id="IPR052902">
    <property type="entry name" value="ABC-2_transporter"/>
</dbReference>
<evidence type="ECO:0000313" key="7">
    <source>
        <dbReference type="EMBL" id="MDR7326409.1"/>
    </source>
</evidence>
<feature type="transmembrane region" description="Helical" evidence="5">
    <location>
        <begin position="53"/>
        <end position="75"/>
    </location>
</feature>
<feature type="transmembrane region" description="Helical" evidence="5">
    <location>
        <begin position="21"/>
        <end position="41"/>
    </location>
</feature>
<keyword evidence="8" id="KW-1185">Reference proteome</keyword>
<dbReference type="Pfam" id="PF01061">
    <property type="entry name" value="ABC2_membrane"/>
    <property type="match status" value="1"/>
</dbReference>
<evidence type="ECO:0000256" key="2">
    <source>
        <dbReference type="ARBA" id="ARBA00022692"/>
    </source>
</evidence>
<evidence type="ECO:0000259" key="6">
    <source>
        <dbReference type="Pfam" id="PF01061"/>
    </source>
</evidence>
<dbReference type="GO" id="GO:0016020">
    <property type="term" value="C:membrane"/>
    <property type="evidence" value="ECO:0007669"/>
    <property type="project" value="UniProtKB-SubCell"/>
</dbReference>
<comment type="subcellular location">
    <subcellularLocation>
        <location evidence="1">Membrane</location>
        <topology evidence="1">Multi-pass membrane protein</topology>
    </subcellularLocation>
</comment>
<keyword evidence="2 5" id="KW-0812">Transmembrane</keyword>
<feature type="transmembrane region" description="Helical" evidence="5">
    <location>
        <begin position="96"/>
        <end position="123"/>
    </location>
</feature>
<feature type="transmembrane region" description="Helical" evidence="5">
    <location>
        <begin position="129"/>
        <end position="149"/>
    </location>
</feature>
<dbReference type="InterPro" id="IPR013525">
    <property type="entry name" value="ABC2_TM"/>
</dbReference>
<sequence>MTRLVSIGGAELLLLWRNRFALLNALVVPPAFGLLFIPQLAEAGMDPATGATLAGGMIGVVLAIVVYYNLVSAYVARREELTLKRLRSGTLNAAEIIAGTASPAVAIALAQSLLIVVITAVFLDLPMPANPVLLAIGLIGGVAMFVVLAAASSIITGTVELAQITTTPMLLACFLGAGLMFPLSTLPGPVETAFTLLPLGPVVELITIGWAGTDTPADAIRPLLLLVAWVAAGTTIIQRWFRWEPRR</sequence>
<dbReference type="AlphaFoldDB" id="A0AAE3ZWD5"/>
<evidence type="ECO:0000256" key="4">
    <source>
        <dbReference type="ARBA" id="ARBA00023136"/>
    </source>
</evidence>
<dbReference type="GO" id="GO:0140359">
    <property type="term" value="F:ABC-type transporter activity"/>
    <property type="evidence" value="ECO:0007669"/>
    <property type="project" value="InterPro"/>
</dbReference>
<comment type="caution">
    <text evidence="7">The sequence shown here is derived from an EMBL/GenBank/DDBJ whole genome shotgun (WGS) entry which is preliminary data.</text>
</comment>
<feature type="transmembrane region" description="Helical" evidence="5">
    <location>
        <begin position="223"/>
        <end position="241"/>
    </location>
</feature>